<dbReference type="InterPro" id="IPR051706">
    <property type="entry name" value="Glycosyltransferase_domain"/>
</dbReference>
<evidence type="ECO:0000313" key="3">
    <source>
        <dbReference type="Proteomes" id="UP000199116"/>
    </source>
</evidence>
<evidence type="ECO:0000313" key="2">
    <source>
        <dbReference type="EMBL" id="SFG00143.1"/>
    </source>
</evidence>
<organism evidence="2 3">
    <name type="scientific">Salegentibacter agarivorans</name>
    <dbReference type="NCBI Taxonomy" id="345907"/>
    <lineage>
        <taxon>Bacteria</taxon>
        <taxon>Pseudomonadati</taxon>
        <taxon>Bacteroidota</taxon>
        <taxon>Flavobacteriia</taxon>
        <taxon>Flavobacteriales</taxon>
        <taxon>Flavobacteriaceae</taxon>
        <taxon>Salegentibacter</taxon>
    </lineage>
</organism>
<dbReference type="Proteomes" id="UP000199116">
    <property type="component" value="Unassembled WGS sequence"/>
</dbReference>
<dbReference type="AlphaFoldDB" id="A0A1I2N9B8"/>
<keyword evidence="3" id="KW-1185">Reference proteome</keyword>
<dbReference type="GO" id="GO:0016020">
    <property type="term" value="C:membrane"/>
    <property type="evidence" value="ECO:0007669"/>
    <property type="project" value="GOC"/>
</dbReference>
<accession>A0A1I2N9B8</accession>
<dbReference type="GO" id="GO:0000030">
    <property type="term" value="F:mannosyltransferase activity"/>
    <property type="evidence" value="ECO:0007669"/>
    <property type="project" value="TreeGrafter"/>
</dbReference>
<sequence length="516" mass="60885">MNIQLLSIKVSKISTMELINNPLISCICVSVEDSKKLKKSISQFISQTYDQKELIIVFKDFNGKKKKLLNKYHNYNIFGFELNCSIDQMFDYGFSKINGRYICIWEETNWYHAAKIQYQYHAIVLKKMPICLVNYIVLFDSNQEKAYISAKKLWLETLMCEKKELLRKRYSNLNDYLEEIFEKSNKIFLINDVPNLQIKTVNENLSIEEQKEIKQHSYQLNESDSQFIGRLVKKNNYGENDSLKLDSTLENPIFDTLDEEVKLKKIIPKIIHITYKEKKVPEKFQKTYQSIKTNHPDWDIKFYDDSDIKHIIQKEFPILLKIYESYPINIQRIDLFRVLIVYLKGGFYLDLDMHSFKSLNELCSFDLVLAEEIVYTKPQDKRFNFTGIRQIGNYMFGSKPKHPFWVELIKEMINRCDQKIIHECDVLESTGPGVLSDVFFEKQILYSNVKILKNKFKRCHSGCPAVCCHFGDFAAHLHVNSWTWTNKTINKPENDFSSSISKIYKKEVKLSLDSLE</sequence>
<proteinExistence type="predicted"/>
<dbReference type="Pfam" id="PF04488">
    <property type="entry name" value="Gly_transf_sug"/>
    <property type="match status" value="1"/>
</dbReference>
<dbReference type="Gene3D" id="3.90.550.20">
    <property type="match status" value="1"/>
</dbReference>
<dbReference type="GO" id="GO:0051999">
    <property type="term" value="P:mannosyl-inositol phosphorylceramide biosynthetic process"/>
    <property type="evidence" value="ECO:0007669"/>
    <property type="project" value="TreeGrafter"/>
</dbReference>
<dbReference type="EMBL" id="FOOH01000019">
    <property type="protein sequence ID" value="SFG00143.1"/>
    <property type="molecule type" value="Genomic_DNA"/>
</dbReference>
<keyword evidence="1 2" id="KW-0808">Transferase</keyword>
<dbReference type="InterPro" id="IPR007577">
    <property type="entry name" value="GlycoTrfase_DXD_sugar-bd_CS"/>
</dbReference>
<evidence type="ECO:0000256" key="1">
    <source>
        <dbReference type="ARBA" id="ARBA00022679"/>
    </source>
</evidence>
<dbReference type="InterPro" id="IPR029044">
    <property type="entry name" value="Nucleotide-diphossugar_trans"/>
</dbReference>
<name>A0A1I2N9B8_9FLAO</name>
<gene>
    <name evidence="2" type="ORF">SAMN04488033_11958</name>
</gene>
<dbReference type="PANTHER" id="PTHR32385">
    <property type="entry name" value="MANNOSYL PHOSPHORYLINOSITOL CERAMIDE SYNTHASE"/>
    <property type="match status" value="1"/>
</dbReference>
<dbReference type="SUPFAM" id="SSF53448">
    <property type="entry name" value="Nucleotide-diphospho-sugar transferases"/>
    <property type="match status" value="2"/>
</dbReference>
<protein>
    <submittedName>
        <fullName evidence="2">Glycosyltransferase sugar-binding region containing DXD motif-containing protein</fullName>
    </submittedName>
</protein>
<dbReference type="PANTHER" id="PTHR32385:SF15">
    <property type="entry name" value="INOSITOL PHOSPHOCERAMIDE MANNOSYLTRANSFERASE 1"/>
    <property type="match status" value="1"/>
</dbReference>
<reference evidence="3" key="1">
    <citation type="submission" date="2016-10" db="EMBL/GenBank/DDBJ databases">
        <authorList>
            <person name="Varghese N."/>
            <person name="Submissions S."/>
        </authorList>
    </citation>
    <scope>NUCLEOTIDE SEQUENCE [LARGE SCALE GENOMIC DNA]</scope>
    <source>
        <strain evidence="3">DSM 23515</strain>
    </source>
</reference>